<dbReference type="Pfam" id="PF04285">
    <property type="entry name" value="DUF444"/>
    <property type="match status" value="1"/>
</dbReference>
<dbReference type="PATRIC" id="fig|1618674.3.peg.618"/>
<dbReference type="Proteomes" id="UP000034185">
    <property type="component" value="Unassembled WGS sequence"/>
</dbReference>
<feature type="region of interest" description="Disordered" evidence="2">
    <location>
        <begin position="82"/>
        <end position="112"/>
    </location>
</feature>
<evidence type="ECO:0000313" key="4">
    <source>
        <dbReference type="Proteomes" id="UP000034185"/>
    </source>
</evidence>
<reference evidence="3 4" key="1">
    <citation type="journal article" date="2015" name="Nature">
        <title>rRNA introns, odd ribosomes, and small enigmatic genomes across a large radiation of phyla.</title>
        <authorList>
            <person name="Brown C.T."/>
            <person name="Hug L.A."/>
            <person name="Thomas B.C."/>
            <person name="Sharon I."/>
            <person name="Castelle C.J."/>
            <person name="Singh A."/>
            <person name="Wilkins M.J."/>
            <person name="Williams K.H."/>
            <person name="Banfield J.F."/>
        </authorList>
    </citation>
    <scope>NUCLEOTIDE SEQUENCE [LARGE SCALE GENOMIC DNA]</scope>
</reference>
<accession>A0A0G1X6D9</accession>
<dbReference type="InterPro" id="IPR006698">
    <property type="entry name" value="UPF0229"/>
</dbReference>
<dbReference type="HAMAP" id="MF_01232">
    <property type="entry name" value="UPF0229"/>
    <property type="match status" value="1"/>
</dbReference>
<feature type="compositionally biased region" description="Gly residues" evidence="2">
    <location>
        <begin position="92"/>
        <end position="108"/>
    </location>
</feature>
<evidence type="ECO:0000313" key="3">
    <source>
        <dbReference type="EMBL" id="KKW26400.1"/>
    </source>
</evidence>
<organism evidence="3 4">
    <name type="scientific">Candidatus Kaiserbacteria bacterium GW2011_GWB1_52_6</name>
    <dbReference type="NCBI Taxonomy" id="1618674"/>
    <lineage>
        <taxon>Bacteria</taxon>
        <taxon>Candidatus Kaiseribacteriota</taxon>
    </lineage>
</organism>
<dbReference type="SUPFAM" id="SSF53300">
    <property type="entry name" value="vWA-like"/>
    <property type="match status" value="1"/>
</dbReference>
<protein>
    <recommendedName>
        <fullName evidence="1">UPF0229 protein UY70_C0026G0013</fullName>
    </recommendedName>
</protein>
<dbReference type="PANTHER" id="PTHR30510">
    <property type="entry name" value="UPF0229 PROTEIN YEAH"/>
    <property type="match status" value="1"/>
</dbReference>
<comment type="similarity">
    <text evidence="1">Belongs to the UPF0229 family.</text>
</comment>
<evidence type="ECO:0000256" key="2">
    <source>
        <dbReference type="SAM" id="MobiDB-lite"/>
    </source>
</evidence>
<name>A0A0G1X6D9_9BACT</name>
<gene>
    <name evidence="3" type="ORF">UY70_C0026G0013</name>
</gene>
<evidence type="ECO:0000256" key="1">
    <source>
        <dbReference type="HAMAP-Rule" id="MF_01232"/>
    </source>
</evidence>
<dbReference type="InterPro" id="IPR036465">
    <property type="entry name" value="vWFA_dom_sf"/>
</dbReference>
<dbReference type="NCBIfam" id="NF003707">
    <property type="entry name" value="PRK05325.1-2"/>
    <property type="match status" value="1"/>
</dbReference>
<dbReference type="AlphaFoldDB" id="A0A0G1X6D9"/>
<dbReference type="PANTHER" id="PTHR30510:SF2">
    <property type="entry name" value="UPF0229 PROTEIN YEAH"/>
    <property type="match status" value="1"/>
</dbReference>
<sequence>MTTIVDRRLNPGDKSLPNRQRFLRRGKELIQKAVRDAVSKKNIPEILDGGAISIPKDGIDEPHIFRGPSGIRRGILPGNKEYVEGDILPRPEGGGGGDGGGSGSGAGKGESEDPFRFVLTREEFLKYFFEDLELPDLVTKELAEMHQEGFHRAGYTLTGSPGNLALNRTMRNAMARRLALHRPKSEAIKSLEIEMELTDDEERVAEIMYEIERLRSKQRRVPYLDPIDVRYRRLEEEFRPITRAVVFFLLDVSGSMSEHLKDLAKRFFMLYYVFLTTRYPHVEVVFIRHTDRAKEVDEETFFRDPESGGTEVSTALALMGEIIKERYPISEYNIYVAEASDGDNPERDGEKAILLLAELLPLVQYFAYLEVAEDERDFSHVSYLWKDYEDFCKSGVSAHAKKLAMRKVHEQTQIFPVFADLFKKKAQVTS</sequence>
<comment type="caution">
    <text evidence="3">The sequence shown here is derived from an EMBL/GenBank/DDBJ whole genome shotgun (WGS) entry which is preliminary data.</text>
</comment>
<proteinExistence type="inferred from homology"/>
<dbReference type="EMBL" id="LCRA01000026">
    <property type="protein sequence ID" value="KKW26400.1"/>
    <property type="molecule type" value="Genomic_DNA"/>
</dbReference>